<reference evidence="1 2" key="1">
    <citation type="submission" date="2016-11" db="EMBL/GenBank/DDBJ databases">
        <authorList>
            <person name="Jaros S."/>
            <person name="Januszkiewicz K."/>
            <person name="Wedrychowicz H."/>
        </authorList>
    </citation>
    <scope>NUCLEOTIDE SEQUENCE [LARGE SCALE GENOMIC DNA]</scope>
    <source>
        <strain evidence="1 2">GAS86</strain>
    </source>
</reference>
<gene>
    <name evidence="1" type="ORF">SAMN05444168_5947</name>
</gene>
<dbReference type="Proteomes" id="UP000184693">
    <property type="component" value="Unassembled WGS sequence"/>
</dbReference>
<evidence type="ECO:0000313" key="1">
    <source>
        <dbReference type="EMBL" id="SIO51208.1"/>
    </source>
</evidence>
<organism evidence="1 2">
    <name type="scientific">Paraburkholderia phenazinium</name>
    <dbReference type="NCBI Taxonomy" id="60549"/>
    <lineage>
        <taxon>Bacteria</taxon>
        <taxon>Pseudomonadati</taxon>
        <taxon>Pseudomonadota</taxon>
        <taxon>Betaproteobacteria</taxon>
        <taxon>Burkholderiales</taxon>
        <taxon>Burkholderiaceae</taxon>
        <taxon>Paraburkholderia</taxon>
    </lineage>
</organism>
<evidence type="ECO:0000313" key="2">
    <source>
        <dbReference type="Proteomes" id="UP000184693"/>
    </source>
</evidence>
<protein>
    <submittedName>
        <fullName evidence="1">Uncharacterized protein</fullName>
    </submittedName>
</protein>
<proteinExistence type="predicted"/>
<accession>A0A1N6K3Q7</accession>
<dbReference type="EMBL" id="FSRM01000002">
    <property type="protein sequence ID" value="SIO51208.1"/>
    <property type="molecule type" value="Genomic_DNA"/>
</dbReference>
<sequence length="194" mass="21264">MSDIPVTLGTLLWSDSPRTCASALIDAVKRNAPHNVAKLPLMQWKEIAQATEDQVSAGFDTSLGSILVRSWCDLKEVREAADPTHTPPGTTRCVQLVDHSIESVHHPKLEITIEGLASFEILFELKLALDIRGAILSIRDARLREISLVECRGDATLSSYGQTLQHYELGTVRFPAQIRFAGEGVPLTSPLTSH</sequence>
<name>A0A1N6K3Q7_9BURK</name>
<dbReference type="OrthoDB" id="7185898at2"/>
<dbReference type="RefSeq" id="WP_143787676.1">
    <property type="nucleotide sequence ID" value="NZ_FSRM01000002.1"/>
</dbReference>
<dbReference type="AlphaFoldDB" id="A0A1N6K3Q7"/>